<dbReference type="InterPro" id="IPR052426">
    <property type="entry name" value="Plant_dev_regulator"/>
</dbReference>
<dbReference type="GO" id="GO:0008270">
    <property type="term" value="F:zinc ion binding"/>
    <property type="evidence" value="ECO:0007669"/>
    <property type="project" value="UniProtKB-KW"/>
</dbReference>
<evidence type="ECO:0000256" key="7">
    <source>
        <dbReference type="ARBA" id="ARBA00023242"/>
    </source>
</evidence>
<keyword evidence="5" id="KW-0805">Transcription regulation</keyword>
<keyword evidence="7" id="KW-0539">Nucleus</keyword>
<evidence type="ECO:0000256" key="6">
    <source>
        <dbReference type="ARBA" id="ARBA00023163"/>
    </source>
</evidence>
<keyword evidence="2" id="KW-0479">Metal-binding</keyword>
<keyword evidence="3" id="KW-0863">Zinc-finger</keyword>
<keyword evidence="9" id="KW-1185">Reference proteome</keyword>
<protein>
    <submittedName>
        <fullName evidence="8">Uncharacterized protein</fullName>
    </submittedName>
</protein>
<dbReference type="PANTHER" id="PTHR45801:SF111">
    <property type="entry name" value="C2H2 AND C2HC ZINC FINGERS SUPERFAMILY PROTEIN"/>
    <property type="match status" value="1"/>
</dbReference>
<name>A0AAP0S789_LIQFO</name>
<dbReference type="Proteomes" id="UP001415857">
    <property type="component" value="Unassembled WGS sequence"/>
</dbReference>
<dbReference type="EMBL" id="JBBPBK010000002">
    <property type="protein sequence ID" value="KAK9290863.1"/>
    <property type="molecule type" value="Genomic_DNA"/>
</dbReference>
<keyword evidence="4" id="KW-0862">Zinc</keyword>
<sequence>MRRGRIPHLHRKTILFKEIQLDKSKQTLKIRQADYKRGFSNAQASGGHMNIHRKDKAMLKQTSTYQAQQSLDIPKTAPSYFPIWTNRLQSSEIKFGEERGTIKRPWILKI</sequence>
<evidence type="ECO:0000256" key="2">
    <source>
        <dbReference type="ARBA" id="ARBA00022723"/>
    </source>
</evidence>
<evidence type="ECO:0000256" key="1">
    <source>
        <dbReference type="ARBA" id="ARBA00004123"/>
    </source>
</evidence>
<keyword evidence="6" id="KW-0804">Transcription</keyword>
<proteinExistence type="predicted"/>
<evidence type="ECO:0000256" key="3">
    <source>
        <dbReference type="ARBA" id="ARBA00022771"/>
    </source>
</evidence>
<comment type="subcellular location">
    <subcellularLocation>
        <location evidence="1">Nucleus</location>
    </subcellularLocation>
</comment>
<comment type="caution">
    <text evidence="8">The sequence shown here is derived from an EMBL/GenBank/DDBJ whole genome shotgun (WGS) entry which is preliminary data.</text>
</comment>
<dbReference type="GO" id="GO:0005634">
    <property type="term" value="C:nucleus"/>
    <property type="evidence" value="ECO:0007669"/>
    <property type="project" value="UniProtKB-SubCell"/>
</dbReference>
<dbReference type="PANTHER" id="PTHR45801">
    <property type="entry name" value="OS07G0101800 PROTEIN"/>
    <property type="match status" value="1"/>
</dbReference>
<evidence type="ECO:0000313" key="9">
    <source>
        <dbReference type="Proteomes" id="UP001415857"/>
    </source>
</evidence>
<reference evidence="8 9" key="1">
    <citation type="journal article" date="2024" name="Plant J.">
        <title>Genome sequences and population genomics reveal climatic adaptation and genomic divergence between two closely related sweetgum species.</title>
        <authorList>
            <person name="Xu W.Q."/>
            <person name="Ren C.Q."/>
            <person name="Zhang X.Y."/>
            <person name="Comes H.P."/>
            <person name="Liu X.H."/>
            <person name="Li Y.G."/>
            <person name="Kettle C.J."/>
            <person name="Jalonen R."/>
            <person name="Gaisberger H."/>
            <person name="Ma Y.Z."/>
            <person name="Qiu Y.X."/>
        </authorList>
    </citation>
    <scope>NUCLEOTIDE SEQUENCE [LARGE SCALE GENOMIC DNA]</scope>
    <source>
        <strain evidence="8">Hangzhou</strain>
    </source>
</reference>
<gene>
    <name evidence="8" type="ORF">L1049_009041</name>
</gene>
<organism evidence="8 9">
    <name type="scientific">Liquidambar formosana</name>
    <name type="common">Formosan gum</name>
    <dbReference type="NCBI Taxonomy" id="63359"/>
    <lineage>
        <taxon>Eukaryota</taxon>
        <taxon>Viridiplantae</taxon>
        <taxon>Streptophyta</taxon>
        <taxon>Embryophyta</taxon>
        <taxon>Tracheophyta</taxon>
        <taxon>Spermatophyta</taxon>
        <taxon>Magnoliopsida</taxon>
        <taxon>eudicotyledons</taxon>
        <taxon>Gunneridae</taxon>
        <taxon>Pentapetalae</taxon>
        <taxon>Saxifragales</taxon>
        <taxon>Altingiaceae</taxon>
        <taxon>Liquidambar</taxon>
    </lineage>
</organism>
<accession>A0AAP0S789</accession>
<dbReference type="AlphaFoldDB" id="A0AAP0S789"/>
<evidence type="ECO:0000256" key="4">
    <source>
        <dbReference type="ARBA" id="ARBA00022833"/>
    </source>
</evidence>
<evidence type="ECO:0000256" key="5">
    <source>
        <dbReference type="ARBA" id="ARBA00023015"/>
    </source>
</evidence>
<evidence type="ECO:0000313" key="8">
    <source>
        <dbReference type="EMBL" id="KAK9290863.1"/>
    </source>
</evidence>